<organism evidence="2 3">
    <name type="scientific">Leptospira weilii serovar Topaz str. LT2116</name>
    <dbReference type="NCBI Taxonomy" id="1088540"/>
    <lineage>
        <taxon>Bacteria</taxon>
        <taxon>Pseudomonadati</taxon>
        <taxon>Spirochaetota</taxon>
        <taxon>Spirochaetia</taxon>
        <taxon>Leptospirales</taxon>
        <taxon>Leptospiraceae</taxon>
        <taxon>Leptospira</taxon>
    </lineage>
</organism>
<feature type="compositionally biased region" description="Basic and acidic residues" evidence="1">
    <location>
        <begin position="9"/>
        <end position="20"/>
    </location>
</feature>
<accession>M3GWB5</accession>
<comment type="caution">
    <text evidence="2">The sequence shown here is derived from an EMBL/GenBank/DDBJ whole genome shotgun (WGS) entry which is preliminary data.</text>
</comment>
<reference evidence="2 3" key="1">
    <citation type="submission" date="2013-01" db="EMBL/GenBank/DDBJ databases">
        <authorList>
            <person name="Harkins D.M."/>
            <person name="Durkin A.S."/>
            <person name="Brinkac L.M."/>
            <person name="Haft D.H."/>
            <person name="Selengut J.D."/>
            <person name="Sanka R."/>
            <person name="DePew J."/>
            <person name="Purushe J."/>
            <person name="Tulsiani S.M."/>
            <person name="Graham G.C."/>
            <person name="Burns M.-A."/>
            <person name="Dohnt M.F."/>
            <person name="Smythe L.D."/>
            <person name="McKay D.B."/>
            <person name="Craig S.B."/>
            <person name="Vinetz J.M."/>
            <person name="Sutton G.G."/>
            <person name="Nierman W.C."/>
            <person name="Fouts D.E."/>
        </authorList>
    </citation>
    <scope>NUCLEOTIDE SEQUENCE [LARGE SCALE GENOMIC DNA]</scope>
    <source>
        <strain evidence="2 3">LT2116</strain>
    </source>
</reference>
<name>M3GWB5_9LEPT</name>
<dbReference type="Proteomes" id="UP000011770">
    <property type="component" value="Unassembled WGS sequence"/>
</dbReference>
<sequence>GVDLQAQNKDGESAKNDFRKTFKKTKRRIRCRSR</sequence>
<evidence type="ECO:0000313" key="3">
    <source>
        <dbReference type="Proteomes" id="UP000011770"/>
    </source>
</evidence>
<feature type="non-terminal residue" evidence="2">
    <location>
        <position position="1"/>
    </location>
</feature>
<proteinExistence type="predicted"/>
<evidence type="ECO:0000313" key="2">
    <source>
        <dbReference type="EMBL" id="EMF81181.1"/>
    </source>
</evidence>
<feature type="region of interest" description="Disordered" evidence="1">
    <location>
        <begin position="1"/>
        <end position="34"/>
    </location>
</feature>
<gene>
    <name evidence="2" type="ORF">LEP1GSC188_2053</name>
</gene>
<evidence type="ECO:0000256" key="1">
    <source>
        <dbReference type="SAM" id="MobiDB-lite"/>
    </source>
</evidence>
<protein>
    <submittedName>
        <fullName evidence="2">Uncharacterized protein</fullName>
    </submittedName>
</protein>
<dbReference type="EMBL" id="AHOR02000038">
    <property type="protein sequence ID" value="EMF81181.1"/>
    <property type="molecule type" value="Genomic_DNA"/>
</dbReference>
<dbReference type="AlphaFoldDB" id="M3GWB5"/>
<feature type="compositionally biased region" description="Basic residues" evidence="1">
    <location>
        <begin position="21"/>
        <end position="34"/>
    </location>
</feature>